<dbReference type="GO" id="GO:0033962">
    <property type="term" value="P:P-body assembly"/>
    <property type="evidence" value="ECO:0007669"/>
    <property type="project" value="TreeGrafter"/>
</dbReference>
<evidence type="ECO:0000256" key="7">
    <source>
        <dbReference type="SAM" id="MobiDB-lite"/>
    </source>
</evidence>
<feature type="compositionally biased region" description="Polar residues" evidence="7">
    <location>
        <begin position="214"/>
        <end position="226"/>
    </location>
</feature>
<evidence type="ECO:0000256" key="1">
    <source>
        <dbReference type="ARBA" id="ARBA00004123"/>
    </source>
</evidence>
<dbReference type="InterPro" id="IPR019167">
    <property type="entry name" value="PAT1_dom"/>
</dbReference>
<keyword evidence="10" id="KW-1185">Reference proteome</keyword>
<dbReference type="AlphaFoldDB" id="A0A4Y2JKT4"/>
<dbReference type="Proteomes" id="UP000499080">
    <property type="component" value="Unassembled WGS sequence"/>
</dbReference>
<feature type="region of interest" description="Disordered" evidence="7">
    <location>
        <begin position="207"/>
        <end position="226"/>
    </location>
</feature>
<feature type="compositionally biased region" description="Polar residues" evidence="7">
    <location>
        <begin position="307"/>
        <end position="319"/>
    </location>
</feature>
<dbReference type="OrthoDB" id="8251691at2759"/>
<dbReference type="InterPro" id="IPR039900">
    <property type="entry name" value="Pat1-like"/>
</dbReference>
<evidence type="ECO:0000256" key="5">
    <source>
        <dbReference type="ARBA" id="ARBA00022884"/>
    </source>
</evidence>
<dbReference type="GO" id="GO:0003723">
    <property type="term" value="F:RNA binding"/>
    <property type="evidence" value="ECO:0007669"/>
    <property type="project" value="UniProtKB-KW"/>
</dbReference>
<accession>A0A4Y2JKT4</accession>
<evidence type="ECO:0000256" key="3">
    <source>
        <dbReference type="ARBA" id="ARBA00009138"/>
    </source>
</evidence>
<sequence>MADNFFGFDTALPSSVLGRKGLDEELLTDDVEDEYDALNDETFGQAAADDDWEEAHEKLSELISKKDVARNSIFNDSLLETDESQNEIVTKSISQLGLEDDLDDPAIMTVARNCQSLAHLRSSYRSASPPPPAILETEDCGSPKTHSIWSTTPKDSGISSFLQSLNHSSSSIPHKDSPIFLNSASDNVFITPTKAWRAEELEKDLLSSSKKEPVQTSSGSWPQVPQVLPNNHQNAINKISPPRFPNNLGQNRNKVAVDRMLTREEVERHLHSDMRMRFPGGVPSYPPPQLVPPSLQSSVISPIGSARANNINGPNQSSPVPLRPLRGPMMGNNPVPDRYFVNARMNMMHNQLPLRGPMPNLPPGFNPSNLGMNHSKLLTLPPRSIAHPLLNKHFQFPLLVYNSYYENEDGKYVVQDMEDEYAGLMTQKEKEWLIRIQLLQLKSENPYVEDYYFTTQVARRCRKKFTESASKNGADAPEVILPETTKHENRTFVPTQFEGSLGKLQAVSVNFPRKVLDITVTRPLEDEEGKVVTNQSLLRYRRLLLDIEKLYCYLLEIEDEERRILAKPESESGQHLTNIAKLTKDIFTGLFNDASDDYFQNIMTIRKGRSLVMRVFKIFNVEHQVQCLVFLLQCLPVVLKKDLNDHILVQNVKMISDAIQKFSITHLVKLGETLNNCASPEPTKVKEKGNFMTAFKNKFGTSVVCAMLMRAEALYSGFDLFETDTQDRWLKVIHNVVECLCTLSNSSIVAPVIPCVNLLSHFQRFPVDKDKLDLLQEKLEIFVTNSKPEDVKNV</sequence>
<name>A0A4Y2JKT4_ARAVE</name>
<evidence type="ECO:0000313" key="10">
    <source>
        <dbReference type="Proteomes" id="UP000499080"/>
    </source>
</evidence>
<dbReference type="GO" id="GO:0000290">
    <property type="term" value="P:deadenylation-dependent decapping of nuclear-transcribed mRNA"/>
    <property type="evidence" value="ECO:0007669"/>
    <property type="project" value="InterPro"/>
</dbReference>
<dbReference type="PANTHER" id="PTHR21551:SF0">
    <property type="entry name" value="PROTEIN ASSOCIATED WITH TOPO II RELATED-1, ISOFORM A"/>
    <property type="match status" value="1"/>
</dbReference>
<evidence type="ECO:0000256" key="6">
    <source>
        <dbReference type="ARBA" id="ARBA00023242"/>
    </source>
</evidence>
<proteinExistence type="inferred from homology"/>
<feature type="domain" description="mRNA decay factor PAT1" evidence="8">
    <location>
        <begin position="497"/>
        <end position="719"/>
    </location>
</feature>
<dbReference type="PANTHER" id="PTHR21551">
    <property type="entry name" value="TOPOISOMERASE II-ASSOCIATED PROTEIN PAT1"/>
    <property type="match status" value="1"/>
</dbReference>
<keyword evidence="6" id="KW-0539">Nucleus</keyword>
<dbReference type="EMBL" id="BGPR01003664">
    <property type="protein sequence ID" value="GBM90973.1"/>
    <property type="molecule type" value="Genomic_DNA"/>
</dbReference>
<keyword evidence="4" id="KW-0963">Cytoplasm</keyword>
<protein>
    <submittedName>
        <fullName evidence="9">Protein PAT1 1</fullName>
    </submittedName>
</protein>
<evidence type="ECO:0000256" key="4">
    <source>
        <dbReference type="ARBA" id="ARBA00022490"/>
    </source>
</evidence>
<comment type="similarity">
    <text evidence="3">Belongs to the PAT1 family.</text>
</comment>
<feature type="region of interest" description="Disordered" evidence="7">
    <location>
        <begin position="306"/>
        <end position="327"/>
    </location>
</feature>
<comment type="caution">
    <text evidence="9">The sequence shown here is derived from an EMBL/GenBank/DDBJ whole genome shotgun (WGS) entry which is preliminary data.</text>
</comment>
<evidence type="ECO:0000313" key="9">
    <source>
        <dbReference type="EMBL" id="GBM90973.1"/>
    </source>
</evidence>
<evidence type="ECO:0000256" key="2">
    <source>
        <dbReference type="ARBA" id="ARBA00004201"/>
    </source>
</evidence>
<dbReference type="GO" id="GO:0000932">
    <property type="term" value="C:P-body"/>
    <property type="evidence" value="ECO:0007669"/>
    <property type="project" value="UniProtKB-SubCell"/>
</dbReference>
<dbReference type="GO" id="GO:0005634">
    <property type="term" value="C:nucleus"/>
    <property type="evidence" value="ECO:0007669"/>
    <property type="project" value="UniProtKB-SubCell"/>
</dbReference>
<evidence type="ECO:0000259" key="8">
    <source>
        <dbReference type="Pfam" id="PF09770"/>
    </source>
</evidence>
<organism evidence="9 10">
    <name type="scientific">Araneus ventricosus</name>
    <name type="common">Orbweaver spider</name>
    <name type="synonym">Epeira ventricosa</name>
    <dbReference type="NCBI Taxonomy" id="182803"/>
    <lineage>
        <taxon>Eukaryota</taxon>
        <taxon>Metazoa</taxon>
        <taxon>Ecdysozoa</taxon>
        <taxon>Arthropoda</taxon>
        <taxon>Chelicerata</taxon>
        <taxon>Arachnida</taxon>
        <taxon>Araneae</taxon>
        <taxon>Araneomorphae</taxon>
        <taxon>Entelegynae</taxon>
        <taxon>Araneoidea</taxon>
        <taxon>Araneidae</taxon>
        <taxon>Araneus</taxon>
    </lineage>
</organism>
<reference evidence="9 10" key="1">
    <citation type="journal article" date="2019" name="Sci. Rep.">
        <title>Orb-weaving spider Araneus ventricosus genome elucidates the spidroin gene catalogue.</title>
        <authorList>
            <person name="Kono N."/>
            <person name="Nakamura H."/>
            <person name="Ohtoshi R."/>
            <person name="Moran D.A.P."/>
            <person name="Shinohara A."/>
            <person name="Yoshida Y."/>
            <person name="Fujiwara M."/>
            <person name="Mori M."/>
            <person name="Tomita M."/>
            <person name="Arakawa K."/>
        </authorList>
    </citation>
    <scope>NUCLEOTIDE SEQUENCE [LARGE SCALE GENOMIC DNA]</scope>
</reference>
<dbReference type="Pfam" id="PF09770">
    <property type="entry name" value="PAT1"/>
    <property type="match status" value="1"/>
</dbReference>
<gene>
    <name evidence="9" type="primary">patl1</name>
    <name evidence="9" type="ORF">AVEN_226764_1</name>
</gene>
<comment type="subcellular location">
    <subcellularLocation>
        <location evidence="2">Cytoplasm</location>
        <location evidence="2">P-body</location>
    </subcellularLocation>
    <subcellularLocation>
        <location evidence="1">Nucleus</location>
    </subcellularLocation>
</comment>
<keyword evidence="5" id="KW-0694">RNA-binding</keyword>